<evidence type="ECO:0000259" key="3">
    <source>
        <dbReference type="Pfam" id="PF01464"/>
    </source>
</evidence>
<dbReference type="Pfam" id="PF01464">
    <property type="entry name" value="SLT"/>
    <property type="match status" value="1"/>
</dbReference>
<dbReference type="EMBL" id="JAAEDI010000011">
    <property type="protein sequence ID" value="MBR0650361.1"/>
    <property type="molecule type" value="Genomic_DNA"/>
</dbReference>
<reference evidence="5" key="1">
    <citation type="journal article" date="2021" name="Syst. Appl. Microbiol.">
        <title>Roseomonas hellenica sp. nov., isolated from roots of wild-growing Alkanna tinctoria.</title>
        <authorList>
            <person name="Rat A."/>
            <person name="Naranjo H.D."/>
            <person name="Lebbe L."/>
            <person name="Cnockaert M."/>
            <person name="Krigas N."/>
            <person name="Grigoriadou K."/>
            <person name="Maloupa E."/>
            <person name="Willems A."/>
        </authorList>
    </citation>
    <scope>NUCLEOTIDE SEQUENCE [LARGE SCALE GENOMIC DNA]</scope>
    <source>
        <strain evidence="5">LMG 31159</strain>
    </source>
</reference>
<evidence type="ECO:0000313" key="4">
    <source>
        <dbReference type="EMBL" id="MBR0650361.1"/>
    </source>
</evidence>
<dbReference type="SUPFAM" id="SSF53955">
    <property type="entry name" value="Lysozyme-like"/>
    <property type="match status" value="1"/>
</dbReference>
<dbReference type="PANTHER" id="PTHR37423:SF2">
    <property type="entry name" value="MEMBRANE-BOUND LYTIC MUREIN TRANSGLYCOSYLASE C"/>
    <property type="match status" value="1"/>
</dbReference>
<name>A0ABS5EH59_9PROT</name>
<dbReference type="InterPro" id="IPR008258">
    <property type="entry name" value="Transglycosylase_SLT_dom_1"/>
</dbReference>
<protein>
    <submittedName>
        <fullName evidence="4">Transglycosylase SLT domain-containing protein</fullName>
    </submittedName>
</protein>
<evidence type="ECO:0000256" key="1">
    <source>
        <dbReference type="ARBA" id="ARBA00007734"/>
    </source>
</evidence>
<proteinExistence type="inferred from homology"/>
<dbReference type="InterPro" id="IPR023346">
    <property type="entry name" value="Lysozyme-like_dom_sf"/>
</dbReference>
<comment type="similarity">
    <text evidence="2">Belongs to the virb1 family.</text>
</comment>
<sequence length="222" mass="24471">MSRLREFLVRLVVTPPDIVESRFATACLFASVIMSILFGGQVLACSSASAGTLFPSRYDAQIRASVARHWPDHPDWLAWRAQLYQESRLRPDAVSPVGAAGLAQFMPGTWRDVVRELRLPPGVSPHQDIAIDAGAYFMAKMRRAWSSPRPSSERHRLAQASYNAGLGNILRAQSRCGGARDWADIVPCLPLVTGTRNAAETRGYVEAIARWRLRMIADGATP</sequence>
<evidence type="ECO:0000256" key="2">
    <source>
        <dbReference type="ARBA" id="ARBA00009387"/>
    </source>
</evidence>
<gene>
    <name evidence="4" type="ORF">GXW78_11860</name>
</gene>
<dbReference type="Proteomes" id="UP000698752">
    <property type="component" value="Unassembled WGS sequence"/>
</dbReference>
<keyword evidence="5" id="KW-1185">Reference proteome</keyword>
<comment type="similarity">
    <text evidence="1">Belongs to the transglycosylase Slt family.</text>
</comment>
<accession>A0ABS5EH59</accession>
<evidence type="ECO:0000313" key="5">
    <source>
        <dbReference type="Proteomes" id="UP000698752"/>
    </source>
</evidence>
<dbReference type="PANTHER" id="PTHR37423">
    <property type="entry name" value="SOLUBLE LYTIC MUREIN TRANSGLYCOSYLASE-RELATED"/>
    <property type="match status" value="1"/>
</dbReference>
<feature type="domain" description="Transglycosylase SLT" evidence="3">
    <location>
        <begin position="84"/>
        <end position="182"/>
    </location>
</feature>
<dbReference type="RefSeq" id="WP_211868990.1">
    <property type="nucleotide sequence ID" value="NZ_JAAEDI010000011.1"/>
</dbReference>
<organism evidence="4 5">
    <name type="scientific">Neoroseomonas terrae</name>
    <dbReference type="NCBI Taxonomy" id="424799"/>
    <lineage>
        <taxon>Bacteria</taxon>
        <taxon>Pseudomonadati</taxon>
        <taxon>Pseudomonadota</taxon>
        <taxon>Alphaproteobacteria</taxon>
        <taxon>Acetobacterales</taxon>
        <taxon>Acetobacteraceae</taxon>
        <taxon>Neoroseomonas</taxon>
    </lineage>
</organism>
<comment type="caution">
    <text evidence="4">The sequence shown here is derived from an EMBL/GenBank/DDBJ whole genome shotgun (WGS) entry which is preliminary data.</text>
</comment>
<dbReference type="Gene3D" id="1.10.530.10">
    <property type="match status" value="1"/>
</dbReference>